<accession>A0A9W6GNY6</accession>
<protein>
    <recommendedName>
        <fullName evidence="3">Lipoprotein</fullName>
    </recommendedName>
</protein>
<evidence type="ECO:0000313" key="2">
    <source>
        <dbReference type="Proteomes" id="UP001144471"/>
    </source>
</evidence>
<name>A0A9W6GNY6_9FUSO</name>
<organism evidence="1 2">
    <name type="scientific">Propionigenium maris DSM 9537</name>
    <dbReference type="NCBI Taxonomy" id="1123000"/>
    <lineage>
        <taxon>Bacteria</taxon>
        <taxon>Fusobacteriati</taxon>
        <taxon>Fusobacteriota</taxon>
        <taxon>Fusobacteriia</taxon>
        <taxon>Fusobacteriales</taxon>
        <taxon>Fusobacteriaceae</taxon>
        <taxon>Propionigenium</taxon>
    </lineage>
</organism>
<dbReference type="EMBL" id="BSDY01000014">
    <property type="protein sequence ID" value="GLI57186.1"/>
    <property type="molecule type" value="Genomic_DNA"/>
</dbReference>
<keyword evidence="2" id="KW-1185">Reference proteome</keyword>
<evidence type="ECO:0000313" key="1">
    <source>
        <dbReference type="EMBL" id="GLI57186.1"/>
    </source>
</evidence>
<evidence type="ECO:0008006" key="3">
    <source>
        <dbReference type="Google" id="ProtNLM"/>
    </source>
</evidence>
<proteinExistence type="predicted"/>
<dbReference type="Proteomes" id="UP001144471">
    <property type="component" value="Unassembled WGS sequence"/>
</dbReference>
<dbReference type="AlphaFoldDB" id="A0A9W6GNY6"/>
<reference evidence="1" key="1">
    <citation type="submission" date="2022-12" db="EMBL/GenBank/DDBJ databases">
        <title>Reference genome sequencing for broad-spectrum identification of bacterial and archaeal isolates by mass spectrometry.</title>
        <authorList>
            <person name="Sekiguchi Y."/>
            <person name="Tourlousse D.M."/>
        </authorList>
    </citation>
    <scope>NUCLEOTIDE SEQUENCE</scope>
    <source>
        <strain evidence="1">10succ1</strain>
    </source>
</reference>
<sequence>MKLLLLIGLVLGTMISCTSDDEGNIENRSKKPMIYREYIEEGGEEYLEEEREKDEGKIYYRDYKEKK</sequence>
<comment type="caution">
    <text evidence="1">The sequence shown here is derived from an EMBL/GenBank/DDBJ whole genome shotgun (WGS) entry which is preliminary data.</text>
</comment>
<dbReference type="PROSITE" id="PS51257">
    <property type="entry name" value="PROKAR_LIPOPROTEIN"/>
    <property type="match status" value="1"/>
</dbReference>
<gene>
    <name evidence="1" type="ORF">PM10SUCC1_27000</name>
</gene>